<name>A0A3D9H2D5_9PROT</name>
<comment type="caution">
    <text evidence="4">The sequence shown here is derived from an EMBL/GenBank/DDBJ whole genome shotgun (WGS) entry which is preliminary data.</text>
</comment>
<dbReference type="InterPro" id="IPR018511">
    <property type="entry name" value="Hemolysin-typ_Ca-bd_CS"/>
</dbReference>
<dbReference type="InterPro" id="IPR011049">
    <property type="entry name" value="Serralysin-like_metalloprot_C"/>
</dbReference>
<evidence type="ECO:0000259" key="3">
    <source>
        <dbReference type="Pfam" id="PF06594"/>
    </source>
</evidence>
<dbReference type="EMBL" id="QRDW01000027">
    <property type="protein sequence ID" value="RED43331.1"/>
    <property type="molecule type" value="Genomic_DNA"/>
</dbReference>
<reference evidence="4 5" key="1">
    <citation type="submission" date="2018-07" db="EMBL/GenBank/DDBJ databases">
        <title>Genomic Encyclopedia of Type Strains, Phase III (KMG-III): the genomes of soil and plant-associated and newly described type strains.</title>
        <authorList>
            <person name="Whitman W."/>
        </authorList>
    </citation>
    <scope>NUCLEOTIDE SEQUENCE [LARGE SCALE GENOMIC DNA]</scope>
    <source>
        <strain evidence="4 5">CECT 8488</strain>
    </source>
</reference>
<evidence type="ECO:0000256" key="1">
    <source>
        <dbReference type="ARBA" id="ARBA00004613"/>
    </source>
</evidence>
<dbReference type="InterPro" id="IPR050557">
    <property type="entry name" value="RTX_toxin/Mannuronan_C5-epim"/>
</dbReference>
<dbReference type="InterPro" id="IPR010566">
    <property type="entry name" value="Haemolys_ca-bd"/>
</dbReference>
<dbReference type="PROSITE" id="PS00330">
    <property type="entry name" value="HEMOLYSIN_CALCIUM"/>
    <property type="match status" value="2"/>
</dbReference>
<evidence type="ECO:0000313" key="5">
    <source>
        <dbReference type="Proteomes" id="UP000256845"/>
    </source>
</evidence>
<organism evidence="4 5">
    <name type="scientific">Aestuariispira insulae</name>
    <dbReference type="NCBI Taxonomy" id="1461337"/>
    <lineage>
        <taxon>Bacteria</taxon>
        <taxon>Pseudomonadati</taxon>
        <taxon>Pseudomonadota</taxon>
        <taxon>Alphaproteobacteria</taxon>
        <taxon>Rhodospirillales</taxon>
        <taxon>Kiloniellaceae</taxon>
        <taxon>Aestuariispira</taxon>
    </lineage>
</organism>
<dbReference type="GO" id="GO:0005509">
    <property type="term" value="F:calcium ion binding"/>
    <property type="evidence" value="ECO:0007669"/>
    <property type="project" value="InterPro"/>
</dbReference>
<dbReference type="Pfam" id="PF06594">
    <property type="entry name" value="HCBP_related"/>
    <property type="match status" value="2"/>
</dbReference>
<dbReference type="PRINTS" id="PR00313">
    <property type="entry name" value="CABNDNGRPT"/>
</dbReference>
<dbReference type="InterPro" id="IPR001343">
    <property type="entry name" value="Hemolysn_Ca-bd"/>
</dbReference>
<evidence type="ECO:0000313" key="4">
    <source>
        <dbReference type="EMBL" id="RED43331.1"/>
    </source>
</evidence>
<comment type="subcellular location">
    <subcellularLocation>
        <location evidence="1">Secreted</location>
    </subcellularLocation>
</comment>
<dbReference type="GO" id="GO:0005576">
    <property type="term" value="C:extracellular region"/>
    <property type="evidence" value="ECO:0007669"/>
    <property type="project" value="UniProtKB-SubCell"/>
</dbReference>
<dbReference type="Gene3D" id="2.150.10.10">
    <property type="entry name" value="Serralysin-like metalloprotease, C-terminal"/>
    <property type="match status" value="1"/>
</dbReference>
<dbReference type="AlphaFoldDB" id="A0A3D9H2D5"/>
<dbReference type="RefSeq" id="WP_281269713.1">
    <property type="nucleotide sequence ID" value="NZ_QRDW01000027.1"/>
</dbReference>
<accession>A0A3D9H2D5</accession>
<dbReference type="Pfam" id="PF00353">
    <property type="entry name" value="HemolysinCabind"/>
    <property type="match status" value="2"/>
</dbReference>
<gene>
    <name evidence="4" type="ORF">DFP90_1271</name>
</gene>
<feature type="domain" description="Haemolysin-type calcium binding-related" evidence="3">
    <location>
        <begin position="208"/>
        <end position="247"/>
    </location>
</feature>
<proteinExistence type="predicted"/>
<dbReference type="SUPFAM" id="SSF51120">
    <property type="entry name" value="beta-Roll"/>
    <property type="match status" value="1"/>
</dbReference>
<protein>
    <submittedName>
        <fullName evidence="4">Hemolysin type calcium-binding protein</fullName>
    </submittedName>
</protein>
<feature type="domain" description="Haemolysin-type calcium binding-related" evidence="3">
    <location>
        <begin position="44"/>
        <end position="93"/>
    </location>
</feature>
<dbReference type="Proteomes" id="UP000256845">
    <property type="component" value="Unassembled WGS sequence"/>
</dbReference>
<dbReference type="PANTHER" id="PTHR38340:SF1">
    <property type="entry name" value="S-LAYER PROTEIN"/>
    <property type="match status" value="1"/>
</dbReference>
<sequence>TEHYTHHWTEHYTVQVEQDAGQDILRFEAGVKVVDLVMVQDGDDLVVGVAAEGGARNLSAIADKITLQQWFSDDKNRIERFVFADGSSLDATQIVSLLGTDADDVVSWSETALDIDGGLGDDRIISGGHDDYLVGGSGNDTLSAGAGDDALSGGAGNDLLTGGEGADTFLFGEGGGRDIVSDAQAADKVTFGTGVEADEIWFSQSGNDLEARLLGSNDAIIIDDWFAGNAKQVGSFELSDGSTLSAANVQSLVDAMSAWAGQTGNDVEDLGAAPTDDQGLTTAMAHWQQQS</sequence>
<feature type="non-terminal residue" evidence="4">
    <location>
        <position position="1"/>
    </location>
</feature>
<evidence type="ECO:0000256" key="2">
    <source>
        <dbReference type="ARBA" id="ARBA00022525"/>
    </source>
</evidence>
<keyword evidence="5" id="KW-1185">Reference proteome</keyword>
<keyword evidence="2" id="KW-0964">Secreted</keyword>
<dbReference type="PANTHER" id="PTHR38340">
    <property type="entry name" value="S-LAYER PROTEIN"/>
    <property type="match status" value="1"/>
</dbReference>